<dbReference type="Gene3D" id="1.10.600.10">
    <property type="entry name" value="Farnesyl Diphosphate Synthase"/>
    <property type="match status" value="2"/>
</dbReference>
<dbReference type="Pfam" id="PF19086">
    <property type="entry name" value="Terpene_syn_C_2"/>
    <property type="match status" value="1"/>
</dbReference>
<dbReference type="PROSITE" id="PS00723">
    <property type="entry name" value="POLYPRENYL_SYNTHASE_1"/>
    <property type="match status" value="1"/>
</dbReference>
<dbReference type="OrthoDB" id="6921389at2759"/>
<gene>
    <name evidence="5" type="ORF">CH63R_13231</name>
</gene>
<keyword evidence="6" id="KW-1185">Reference proteome</keyword>
<protein>
    <submittedName>
        <fullName evidence="5">Geranylgeranyl pyrophosphate synthase</fullName>
    </submittedName>
</protein>
<evidence type="ECO:0000256" key="2">
    <source>
        <dbReference type="ARBA" id="ARBA00022723"/>
    </source>
</evidence>
<organism evidence="5 6">
    <name type="scientific">Colletotrichum higginsianum (strain IMI 349063)</name>
    <name type="common">Crucifer anthracnose fungus</name>
    <dbReference type="NCBI Taxonomy" id="759273"/>
    <lineage>
        <taxon>Eukaryota</taxon>
        <taxon>Fungi</taxon>
        <taxon>Dikarya</taxon>
        <taxon>Ascomycota</taxon>
        <taxon>Pezizomycotina</taxon>
        <taxon>Sordariomycetes</taxon>
        <taxon>Hypocreomycetidae</taxon>
        <taxon>Glomerellales</taxon>
        <taxon>Glomerellaceae</taxon>
        <taxon>Colletotrichum</taxon>
        <taxon>Colletotrichum destructivum species complex</taxon>
    </lineage>
</organism>
<dbReference type="EMBL" id="LTAN01000009">
    <property type="protein sequence ID" value="OBR04104.1"/>
    <property type="molecule type" value="Genomic_DNA"/>
</dbReference>
<accession>A0A1B7XWH8</accession>
<feature type="region of interest" description="Disordered" evidence="4">
    <location>
        <begin position="405"/>
        <end position="453"/>
    </location>
</feature>
<dbReference type="PANTHER" id="PTHR12001:SF72">
    <property type="entry name" value="THIJ_PFPI FAMILY PROTEIN (AFU_ORTHOLOGUE AFUA_3G01210)-RELATED"/>
    <property type="match status" value="1"/>
</dbReference>
<dbReference type="GO" id="GO:0043386">
    <property type="term" value="P:mycotoxin biosynthetic process"/>
    <property type="evidence" value="ECO:0007669"/>
    <property type="project" value="UniProtKB-ARBA"/>
</dbReference>
<feature type="compositionally biased region" description="Polar residues" evidence="4">
    <location>
        <begin position="421"/>
        <end position="433"/>
    </location>
</feature>
<sequence>MLSEEELYPYSVPVDRETVVRSGALTTLPVRIYKHDDLADAGAICLTGDWGRIMRDGQDKKSNGSPCVVGNWGSFIWPESIPDRMGLLCYLLDVGCFHDDACEEMTIAAAHAEHLDLDAAMDVEDNRSLSNDSRSAKTKELVSMAILECVKVDRVGALRMLEAYRKKWLAIMETYNTEEIDNLDDYFFSRANNGGMGAYYAMLEFSLGIVVTDEEYEMMAAPIKHVERCMLLTNDYWSWPREREQAKTQEAGKVFNTVWFLMKQERCSEAEAKLKVADMVAAEEARWVEAKRKIYQEHPDLRADLVKFLENLHTALAGNDYWSSQCYRHNDWAHVPEQPSENHPKVHELAALGRAVMPAECSGSGLSNAPKSEELGGVIAESDLDFEANAASLLSFLDKASPQDQQVEVEVGSSASASEANTQSTAELSATLRSNSVSSAGSASTSDETKARVSDTDIISAPIQYVQSLPSKGFRTTLIDCLNRWLEVPQQEMECIKKVINSLHDSSLILDDIEDGAKLRRGFPATHVVYGTSQAINSATFLYVQAVEAIHELENKEMMDVLLGHLKQLFCGQSLDLYWTFNRRCPTEDEYLDMIGQKTGALLSMVSDLMVAASPRYRKNSPGQQPLALTAFSRFSRLSGLYYQVRDDYMNIVSADYAGKKGYAEDLDEQKFSYMLVHMARRAPEMMDQVEGMFRAMRRGDADPLESKRYIVSLLHRSGSLEATRELLLEWQRGINEEIERLEGDFGAPNPTLRLLMESLRIDV</sequence>
<dbReference type="GO" id="GO:0008299">
    <property type="term" value="P:isoprenoid biosynthetic process"/>
    <property type="evidence" value="ECO:0007669"/>
    <property type="project" value="InterPro"/>
</dbReference>
<dbReference type="PANTHER" id="PTHR12001">
    <property type="entry name" value="GERANYLGERANYL PYROPHOSPHATE SYNTHASE"/>
    <property type="match status" value="1"/>
</dbReference>
<evidence type="ECO:0000313" key="5">
    <source>
        <dbReference type="EMBL" id="OBR04104.1"/>
    </source>
</evidence>
<keyword evidence="1" id="KW-0808">Transferase</keyword>
<dbReference type="Proteomes" id="UP000092177">
    <property type="component" value="Chromosome 9"/>
</dbReference>
<feature type="compositionally biased region" description="Low complexity" evidence="4">
    <location>
        <begin position="434"/>
        <end position="446"/>
    </location>
</feature>
<evidence type="ECO:0000256" key="1">
    <source>
        <dbReference type="ARBA" id="ARBA00022679"/>
    </source>
</evidence>
<dbReference type="InterPro" id="IPR033749">
    <property type="entry name" value="Polyprenyl_synt_CS"/>
</dbReference>
<dbReference type="KEGG" id="chig:CH63R_13231"/>
<dbReference type="Pfam" id="PF00348">
    <property type="entry name" value="polyprenyl_synt"/>
    <property type="match status" value="1"/>
</dbReference>
<dbReference type="RefSeq" id="XP_018152622.1">
    <property type="nucleotide sequence ID" value="XM_018308205.1"/>
</dbReference>
<dbReference type="InterPro" id="IPR008949">
    <property type="entry name" value="Isoprenoid_synthase_dom_sf"/>
</dbReference>
<dbReference type="GO" id="GO:0046872">
    <property type="term" value="F:metal ion binding"/>
    <property type="evidence" value="ECO:0007669"/>
    <property type="project" value="UniProtKB-KW"/>
</dbReference>
<evidence type="ECO:0000313" key="6">
    <source>
        <dbReference type="Proteomes" id="UP000092177"/>
    </source>
</evidence>
<keyword evidence="2" id="KW-0479">Metal-binding</keyword>
<evidence type="ECO:0000256" key="3">
    <source>
        <dbReference type="ARBA" id="ARBA00022842"/>
    </source>
</evidence>
<name>A0A1B7XWH8_COLHI</name>
<keyword evidence="3" id="KW-0460">Magnesium</keyword>
<dbReference type="VEuPathDB" id="FungiDB:CH63R_13231"/>
<dbReference type="AlphaFoldDB" id="A0A1B7XWH8"/>
<dbReference type="InterPro" id="IPR000092">
    <property type="entry name" value="Polyprenyl_synt"/>
</dbReference>
<comment type="caution">
    <text evidence="5">The sequence shown here is derived from an EMBL/GenBank/DDBJ whole genome shotgun (WGS) entry which is preliminary data.</text>
</comment>
<proteinExistence type="predicted"/>
<dbReference type="SFLD" id="SFLDS00005">
    <property type="entry name" value="Isoprenoid_Synthase_Type_I"/>
    <property type="match status" value="1"/>
</dbReference>
<feature type="compositionally biased region" description="Low complexity" evidence="4">
    <location>
        <begin position="408"/>
        <end position="420"/>
    </location>
</feature>
<dbReference type="GeneID" id="28872312"/>
<dbReference type="GO" id="GO:0004659">
    <property type="term" value="F:prenyltransferase activity"/>
    <property type="evidence" value="ECO:0007669"/>
    <property type="project" value="InterPro"/>
</dbReference>
<reference evidence="6" key="1">
    <citation type="journal article" date="2017" name="BMC Genomics">
        <title>Gapless genome assembly of Colletotrichum higginsianum reveals chromosome structure and association of transposable elements with secondary metabolite gene clusters.</title>
        <authorList>
            <person name="Dallery J.-F."/>
            <person name="Lapalu N."/>
            <person name="Zampounis A."/>
            <person name="Pigne S."/>
            <person name="Luyten I."/>
            <person name="Amselem J."/>
            <person name="Wittenberg A.H.J."/>
            <person name="Zhou S."/>
            <person name="de Queiroz M.V."/>
            <person name="Robin G.P."/>
            <person name="Auger A."/>
            <person name="Hainaut M."/>
            <person name="Henrissat B."/>
            <person name="Kim K.-T."/>
            <person name="Lee Y.-H."/>
            <person name="Lespinet O."/>
            <person name="Schwartz D.C."/>
            <person name="Thon M.R."/>
            <person name="O'Connell R.J."/>
        </authorList>
    </citation>
    <scope>NUCLEOTIDE SEQUENCE [LARGE SCALE GENOMIC DNA]</scope>
    <source>
        <strain evidence="6">IMI 349063</strain>
    </source>
</reference>
<dbReference type="SUPFAM" id="SSF48576">
    <property type="entry name" value="Terpenoid synthases"/>
    <property type="match status" value="2"/>
</dbReference>
<dbReference type="GO" id="GO:0046165">
    <property type="term" value="P:alcohol biosynthetic process"/>
    <property type="evidence" value="ECO:0007669"/>
    <property type="project" value="UniProtKB-ARBA"/>
</dbReference>
<evidence type="ECO:0000256" key="4">
    <source>
        <dbReference type="SAM" id="MobiDB-lite"/>
    </source>
</evidence>